<evidence type="ECO:0000259" key="1">
    <source>
        <dbReference type="Pfam" id="PF00144"/>
    </source>
</evidence>
<reference evidence="2 3" key="1">
    <citation type="submission" date="2019-07" db="EMBL/GenBank/DDBJ databases">
        <title>Whole genome shotgun sequence of Reyranella soli NBRC 108950.</title>
        <authorList>
            <person name="Hosoyama A."/>
            <person name="Uohara A."/>
            <person name="Ohji S."/>
            <person name="Ichikawa N."/>
        </authorList>
    </citation>
    <scope>NUCLEOTIDE SEQUENCE [LARGE SCALE GENOMIC DNA]</scope>
    <source>
        <strain evidence="2 3">NBRC 108950</strain>
    </source>
</reference>
<comment type="caution">
    <text evidence="2">The sequence shown here is derived from an EMBL/GenBank/DDBJ whole genome shotgun (WGS) entry which is preliminary data.</text>
</comment>
<feature type="domain" description="Beta-lactamase-related" evidence="1">
    <location>
        <begin position="6"/>
        <end position="367"/>
    </location>
</feature>
<evidence type="ECO:0000313" key="3">
    <source>
        <dbReference type="Proteomes" id="UP000321058"/>
    </source>
</evidence>
<dbReference type="GO" id="GO:0016787">
    <property type="term" value="F:hydrolase activity"/>
    <property type="evidence" value="ECO:0007669"/>
    <property type="project" value="UniProtKB-KW"/>
</dbReference>
<dbReference type="InterPro" id="IPR012338">
    <property type="entry name" value="Beta-lactam/transpept-like"/>
</dbReference>
<dbReference type="Proteomes" id="UP000321058">
    <property type="component" value="Unassembled WGS sequence"/>
</dbReference>
<name>A0A512NH28_9HYPH</name>
<dbReference type="PANTHER" id="PTHR43283">
    <property type="entry name" value="BETA-LACTAMASE-RELATED"/>
    <property type="match status" value="1"/>
</dbReference>
<keyword evidence="2" id="KW-0378">Hydrolase</keyword>
<sequence length="389" mass="42873">MRLHDALAAHVSSTDVPGIVALVSRRGETHVVTLGRRSLESDAPMTRDTIFRIASMTKPVTAVAAMILVERCRLRLDEPVDTLLPELANRRVLKSLESPLDDTVPARRSITLRDLLTFTFGLGAIMVWPSKHPIQKAMQEAGVGPNPYLATLSPDEYMKRMGSLPLAYQPGERWLYHTGSEVLGVLIARASGQSLGAFMHDHLFGPLGMHDTGFQVPADKIGRLASNYMTDPKDNTKLGFFDDARDSRWSRPPAFESGGGGLVSTVDDYLAFQHMLLNKGRHRGERILSRPSVELMMTDQLTPAQKEGTELFFGTSASWGLGGAVITRRTDLWTTPGRYGWDGGYGSSAHLDPAEDIAGILMTTRMMESPQLPRVFADFWTSAYQSIDD</sequence>
<proteinExistence type="predicted"/>
<dbReference type="Gene3D" id="3.40.710.10">
    <property type="entry name" value="DD-peptidase/beta-lactamase superfamily"/>
    <property type="match status" value="1"/>
</dbReference>
<dbReference type="SUPFAM" id="SSF56601">
    <property type="entry name" value="beta-lactamase/transpeptidase-like"/>
    <property type="match status" value="1"/>
</dbReference>
<keyword evidence="3" id="KW-1185">Reference proteome</keyword>
<dbReference type="Pfam" id="PF00144">
    <property type="entry name" value="Beta-lactamase"/>
    <property type="match status" value="1"/>
</dbReference>
<protein>
    <submittedName>
        <fullName evidence="2">Serine hydrolase</fullName>
    </submittedName>
</protein>
<accession>A0A512NH28</accession>
<evidence type="ECO:0000313" key="2">
    <source>
        <dbReference type="EMBL" id="GEP58250.1"/>
    </source>
</evidence>
<dbReference type="InterPro" id="IPR050789">
    <property type="entry name" value="Diverse_Enzym_Activities"/>
</dbReference>
<dbReference type="InterPro" id="IPR001466">
    <property type="entry name" value="Beta-lactam-related"/>
</dbReference>
<dbReference type="EMBL" id="BKAJ01000096">
    <property type="protein sequence ID" value="GEP58250.1"/>
    <property type="molecule type" value="Genomic_DNA"/>
</dbReference>
<organism evidence="2 3">
    <name type="scientific">Reyranella soli</name>
    <dbReference type="NCBI Taxonomy" id="1230389"/>
    <lineage>
        <taxon>Bacteria</taxon>
        <taxon>Pseudomonadati</taxon>
        <taxon>Pseudomonadota</taxon>
        <taxon>Alphaproteobacteria</taxon>
        <taxon>Hyphomicrobiales</taxon>
        <taxon>Reyranellaceae</taxon>
        <taxon>Reyranella</taxon>
    </lineage>
</organism>
<dbReference type="AlphaFoldDB" id="A0A512NH28"/>
<gene>
    <name evidence="2" type="ORF">RSO01_54160</name>
</gene>
<dbReference type="PANTHER" id="PTHR43283:SF3">
    <property type="entry name" value="BETA-LACTAMASE FAMILY PROTEIN (AFU_ORTHOLOGUE AFUA_5G07500)"/>
    <property type="match status" value="1"/>
</dbReference>